<gene>
    <name evidence="5" type="ORF">BGLCM_0189</name>
    <name evidence="4" type="ORF">BIFGAL_03558</name>
</gene>
<evidence type="ECO:0000256" key="1">
    <source>
        <dbReference type="SAM" id="MobiDB-lite"/>
    </source>
</evidence>
<reference evidence="4 6" key="1">
    <citation type="submission" date="2009-11" db="EMBL/GenBank/DDBJ databases">
        <authorList>
            <person name="Weinstock G."/>
            <person name="Sodergren E."/>
            <person name="Clifton S."/>
            <person name="Fulton L."/>
            <person name="Fulton B."/>
            <person name="Courtney L."/>
            <person name="Fronick C."/>
            <person name="Harrison M."/>
            <person name="Strong C."/>
            <person name="Farmer C."/>
            <person name="Delahaunty K."/>
            <person name="Markovic C."/>
            <person name="Hall O."/>
            <person name="Minx P."/>
            <person name="Tomlinson C."/>
            <person name="Mitreva M."/>
            <person name="Nelson J."/>
            <person name="Hou S."/>
            <person name="Wollam A."/>
            <person name="Pepin K.H."/>
            <person name="Johnson M."/>
            <person name="Bhonagiri V."/>
            <person name="Nash W.E."/>
            <person name="Warren W."/>
            <person name="Chinwalla A."/>
            <person name="Mardis E.R."/>
            <person name="Wilson R.K."/>
        </authorList>
    </citation>
    <scope>NUCLEOTIDE SEQUENCE [LARGE SCALE GENOMIC DNA]</scope>
    <source>
        <strain evidence="4 6">DSM 20093</strain>
    </source>
</reference>
<evidence type="ECO:0000313" key="7">
    <source>
        <dbReference type="Proteomes" id="UP000029074"/>
    </source>
</evidence>
<protein>
    <submittedName>
        <fullName evidence="5">Putative chemotaxis sensory transducer</fullName>
    </submittedName>
</protein>
<dbReference type="Proteomes" id="UP000029074">
    <property type="component" value="Unassembled WGS sequence"/>
</dbReference>
<feature type="transmembrane region" description="Helical" evidence="2">
    <location>
        <begin position="28"/>
        <end position="52"/>
    </location>
</feature>
<dbReference type="AlphaFoldDB" id="D1NUN2"/>
<dbReference type="EMBL" id="ABXB03000003">
    <property type="protein sequence ID" value="EFA22533.1"/>
    <property type="molecule type" value="Genomic_DNA"/>
</dbReference>
<dbReference type="Pfam" id="PF20234">
    <property type="entry name" value="DUF6591"/>
    <property type="match status" value="1"/>
</dbReference>
<keyword evidence="7" id="KW-1185">Reference proteome</keyword>
<accession>D1NUN2</accession>
<dbReference type="InterPro" id="IPR046526">
    <property type="entry name" value="DUF6591"/>
</dbReference>
<keyword evidence="2" id="KW-1133">Transmembrane helix</keyword>
<feature type="compositionally biased region" description="Basic and acidic residues" evidence="1">
    <location>
        <begin position="168"/>
        <end position="195"/>
    </location>
</feature>
<dbReference type="Proteomes" id="UP000003656">
    <property type="component" value="Unassembled WGS sequence"/>
</dbReference>
<feature type="domain" description="DUF6591" evidence="3">
    <location>
        <begin position="72"/>
        <end position="155"/>
    </location>
</feature>
<comment type="caution">
    <text evidence="4">The sequence shown here is derived from an EMBL/GenBank/DDBJ whole genome shotgun (WGS) entry which is preliminary data.</text>
</comment>
<dbReference type="EMBL" id="JGYW01000002">
    <property type="protein sequence ID" value="KFI59524.1"/>
    <property type="molecule type" value="Genomic_DNA"/>
</dbReference>
<keyword evidence="2" id="KW-0472">Membrane</keyword>
<evidence type="ECO:0000313" key="4">
    <source>
        <dbReference type="EMBL" id="EFA22533.1"/>
    </source>
</evidence>
<feature type="compositionally biased region" description="Low complexity" evidence="1">
    <location>
        <begin position="203"/>
        <end position="214"/>
    </location>
</feature>
<reference evidence="5 7" key="2">
    <citation type="submission" date="2014-03" db="EMBL/GenBank/DDBJ databases">
        <title>Genomics of Bifidobacteria.</title>
        <authorList>
            <person name="Ventura M."/>
            <person name="Milani C."/>
            <person name="Lugli G.A."/>
        </authorList>
    </citation>
    <scope>NUCLEOTIDE SEQUENCE [LARGE SCALE GENOMIC DNA]</scope>
    <source>
        <strain evidence="5 7">LMG 11596</strain>
    </source>
</reference>
<feature type="region of interest" description="Disordered" evidence="1">
    <location>
        <begin position="168"/>
        <end position="214"/>
    </location>
</feature>
<keyword evidence="2" id="KW-0812">Transmembrane</keyword>
<evidence type="ECO:0000313" key="5">
    <source>
        <dbReference type="EMBL" id="KFI59524.1"/>
    </source>
</evidence>
<organism evidence="4 6">
    <name type="scientific">Bifidobacterium gallicum DSM 20093 = LMG 11596</name>
    <dbReference type="NCBI Taxonomy" id="561180"/>
    <lineage>
        <taxon>Bacteria</taxon>
        <taxon>Bacillati</taxon>
        <taxon>Actinomycetota</taxon>
        <taxon>Actinomycetes</taxon>
        <taxon>Bifidobacteriales</taxon>
        <taxon>Bifidobacteriaceae</taxon>
        <taxon>Bifidobacterium</taxon>
    </lineage>
</organism>
<name>D1NUN2_9BIFI</name>
<evidence type="ECO:0000256" key="2">
    <source>
        <dbReference type="SAM" id="Phobius"/>
    </source>
</evidence>
<dbReference type="RefSeq" id="WP_006295004.1">
    <property type="nucleotide sequence ID" value="NZ_ABXB03000003.1"/>
</dbReference>
<proteinExistence type="predicted"/>
<dbReference type="OrthoDB" id="3233495at2"/>
<sequence length="214" mass="23894">MRKNDEQELQQDYYSVDAQIAQRRKKTIITVIIGVVVAALVTVGILFATIWYPAIVEQRAREAAATSAVTPSTTEPMEVIKNYEQFMMDYADYAEMLNSAEGIPADKLEGYTQWLARFDDIQAQFDAVSDTKLTPEQEAYFDDVIDRVNKRMIEATGTTAVAIPRSAEEAEKLQAQREEEAEKSRNQLTDALKDAEDSDSGDSADSSDSSQESK</sequence>
<dbReference type="eggNOG" id="ENOG5030S3V">
    <property type="taxonomic scope" value="Bacteria"/>
</dbReference>
<evidence type="ECO:0000313" key="6">
    <source>
        <dbReference type="Proteomes" id="UP000003656"/>
    </source>
</evidence>
<evidence type="ECO:0000259" key="3">
    <source>
        <dbReference type="Pfam" id="PF20234"/>
    </source>
</evidence>